<dbReference type="CDD" id="cd06661">
    <property type="entry name" value="GGCT_like"/>
    <property type="match status" value="1"/>
</dbReference>
<dbReference type="SUPFAM" id="SSF110857">
    <property type="entry name" value="Gamma-glutamyl cyclotransferase-like"/>
    <property type="match status" value="1"/>
</dbReference>
<dbReference type="InterPro" id="IPR009288">
    <property type="entry name" value="AIG2-like_dom"/>
</dbReference>
<dbReference type="RefSeq" id="WP_215234920.1">
    <property type="nucleotide sequence ID" value="NZ_CAJRAU010000005.1"/>
</dbReference>
<dbReference type="InterPro" id="IPR036568">
    <property type="entry name" value="GGCT-like_sf"/>
</dbReference>
<protein>
    <recommendedName>
        <fullName evidence="1">Gamma-glutamylcyclotransferase AIG2-like domain-containing protein</fullName>
    </recommendedName>
</protein>
<feature type="domain" description="Gamma-glutamylcyclotransferase AIG2-like" evidence="1">
    <location>
        <begin position="4"/>
        <end position="124"/>
    </location>
</feature>
<dbReference type="EMBL" id="CAJRAU010000005">
    <property type="protein sequence ID" value="CAG5071610.1"/>
    <property type="molecule type" value="Genomic_DNA"/>
</dbReference>
<dbReference type="Proteomes" id="UP000679725">
    <property type="component" value="Unassembled WGS sequence"/>
</dbReference>
<gene>
    <name evidence="2" type="ORF">DYBT9623_03605</name>
</gene>
<reference evidence="2 3" key="1">
    <citation type="submission" date="2021-04" db="EMBL/GenBank/DDBJ databases">
        <authorList>
            <person name="Rodrigo-Torres L."/>
            <person name="Arahal R. D."/>
            <person name="Lucena T."/>
        </authorList>
    </citation>
    <scope>NUCLEOTIDE SEQUENCE [LARGE SCALE GENOMIC DNA]</scope>
    <source>
        <strain evidence="2 3">CECT 9623</strain>
    </source>
</reference>
<dbReference type="Pfam" id="PF06094">
    <property type="entry name" value="GGACT"/>
    <property type="match status" value="1"/>
</dbReference>
<evidence type="ECO:0000259" key="1">
    <source>
        <dbReference type="Pfam" id="PF06094"/>
    </source>
</evidence>
<dbReference type="Gene3D" id="3.10.490.10">
    <property type="entry name" value="Gamma-glutamyl cyclotransferase-like"/>
    <property type="match status" value="1"/>
</dbReference>
<accession>A0ABN7RA59</accession>
<evidence type="ECO:0000313" key="2">
    <source>
        <dbReference type="EMBL" id="CAG5071610.1"/>
    </source>
</evidence>
<comment type="caution">
    <text evidence="2">The sequence shown here is derived from an EMBL/GenBank/DDBJ whole genome shotgun (WGS) entry which is preliminary data.</text>
</comment>
<proteinExistence type="predicted"/>
<organism evidence="2 3">
    <name type="scientific">Dyadobacter linearis</name>
    <dbReference type="NCBI Taxonomy" id="2823330"/>
    <lineage>
        <taxon>Bacteria</taxon>
        <taxon>Pseudomonadati</taxon>
        <taxon>Bacteroidota</taxon>
        <taxon>Cytophagia</taxon>
        <taxon>Cytophagales</taxon>
        <taxon>Spirosomataceae</taxon>
        <taxon>Dyadobacter</taxon>
    </lineage>
</organism>
<name>A0ABN7RA59_9BACT</name>
<evidence type="ECO:0000313" key="3">
    <source>
        <dbReference type="Proteomes" id="UP000679725"/>
    </source>
</evidence>
<keyword evidence="3" id="KW-1185">Reference proteome</keyword>
<dbReference type="InterPro" id="IPR013024">
    <property type="entry name" value="GGCT-like"/>
</dbReference>
<sequence length="127" mass="14673">MISLFTYGTLKKGFDNPFAEKLAAVSNYVGEGYFHGKLYKIDWYPGAVYEPQSAEKVYGEIFEILDPGILQELDEYEDVLEDQAASLYIRREIPIFTENELPVSCWTYLYNQPVHDLQLIQSGIFEN</sequence>